<sequence length="163" mass="18265">MTTTATRGGRRPDVARGFTLIEVMISLAIFALAAVVLGAAYVNVITAYEVSTRARVDDEDVRFARGLLMAQADPKKVQQGGQFDTVDGRHVAWLGDFEATTIPDLFDVTLTCDFSATADQKEHKVVEHFRLLRPTWSDPVERDKLRADERKRILDLQQEDNSQ</sequence>
<reference evidence="2" key="1">
    <citation type="submission" date="2016-10" db="EMBL/GenBank/DDBJ databases">
        <title>Sequence of Gallionella enrichment culture.</title>
        <authorList>
            <person name="Poehlein A."/>
            <person name="Muehling M."/>
            <person name="Daniel R."/>
        </authorList>
    </citation>
    <scope>NUCLEOTIDE SEQUENCE</scope>
</reference>
<evidence type="ECO:0000256" key="1">
    <source>
        <dbReference type="SAM" id="Phobius"/>
    </source>
</evidence>
<dbReference type="Pfam" id="PF07963">
    <property type="entry name" value="N_methyl"/>
    <property type="match status" value="1"/>
</dbReference>
<dbReference type="AlphaFoldDB" id="A0A1J5SA35"/>
<dbReference type="InterPro" id="IPR012902">
    <property type="entry name" value="N_methyl_site"/>
</dbReference>
<dbReference type="InterPro" id="IPR045584">
    <property type="entry name" value="Pilin-like"/>
</dbReference>
<name>A0A1J5SA35_9ZZZZ</name>
<dbReference type="PROSITE" id="PS00409">
    <property type="entry name" value="PROKAR_NTER_METHYL"/>
    <property type="match status" value="1"/>
</dbReference>
<dbReference type="NCBIfam" id="TIGR02532">
    <property type="entry name" value="IV_pilin_GFxxxE"/>
    <property type="match status" value="1"/>
</dbReference>
<evidence type="ECO:0008006" key="3">
    <source>
        <dbReference type="Google" id="ProtNLM"/>
    </source>
</evidence>
<keyword evidence="1" id="KW-0812">Transmembrane</keyword>
<organism evidence="2">
    <name type="scientific">mine drainage metagenome</name>
    <dbReference type="NCBI Taxonomy" id="410659"/>
    <lineage>
        <taxon>unclassified sequences</taxon>
        <taxon>metagenomes</taxon>
        <taxon>ecological metagenomes</taxon>
    </lineage>
</organism>
<evidence type="ECO:0000313" key="2">
    <source>
        <dbReference type="EMBL" id="OIQ97101.1"/>
    </source>
</evidence>
<gene>
    <name evidence="2" type="ORF">GALL_209260</name>
</gene>
<comment type="caution">
    <text evidence="2">The sequence shown here is derived from an EMBL/GenBank/DDBJ whole genome shotgun (WGS) entry which is preliminary data.</text>
</comment>
<proteinExistence type="predicted"/>
<keyword evidence="1" id="KW-1133">Transmembrane helix</keyword>
<accession>A0A1J5SA35</accession>
<keyword evidence="1" id="KW-0472">Membrane</keyword>
<dbReference type="SUPFAM" id="SSF54523">
    <property type="entry name" value="Pili subunits"/>
    <property type="match status" value="1"/>
</dbReference>
<protein>
    <recommendedName>
        <fullName evidence="3">Prepilin-type N-terminal cleavage/methylation domain-containing protein</fullName>
    </recommendedName>
</protein>
<feature type="transmembrane region" description="Helical" evidence="1">
    <location>
        <begin position="20"/>
        <end position="42"/>
    </location>
</feature>
<dbReference type="EMBL" id="MLJW01000138">
    <property type="protein sequence ID" value="OIQ97101.1"/>
    <property type="molecule type" value="Genomic_DNA"/>
</dbReference>